<dbReference type="InterPro" id="IPR001466">
    <property type="entry name" value="Beta-lactam-related"/>
</dbReference>
<evidence type="ECO:0000259" key="2">
    <source>
        <dbReference type="Pfam" id="PF00144"/>
    </source>
</evidence>
<feature type="domain" description="Beta-lactamase-related" evidence="2">
    <location>
        <begin position="79"/>
        <end position="414"/>
    </location>
</feature>
<comment type="caution">
    <text evidence="3">The sequence shown here is derived from an EMBL/GenBank/DDBJ whole genome shotgun (WGS) entry which is preliminary data.</text>
</comment>
<accession>A0ABU3V2G7</accession>
<dbReference type="Gene3D" id="3.40.710.10">
    <property type="entry name" value="DD-peptidase/beta-lactamase superfamily"/>
    <property type="match status" value="1"/>
</dbReference>
<evidence type="ECO:0000256" key="1">
    <source>
        <dbReference type="SAM" id="SignalP"/>
    </source>
</evidence>
<dbReference type="EMBL" id="JARAKF010000001">
    <property type="protein sequence ID" value="MDU9000268.1"/>
    <property type="molecule type" value="Genomic_DNA"/>
</dbReference>
<dbReference type="PROSITE" id="PS51257">
    <property type="entry name" value="PROKAR_LIPOPROTEIN"/>
    <property type="match status" value="1"/>
</dbReference>
<gene>
    <name evidence="3" type="ORF">PU648_49740</name>
</gene>
<organism evidence="3 4">
    <name type="scientific">Streptomyces mirabilis</name>
    <dbReference type="NCBI Taxonomy" id="68239"/>
    <lineage>
        <taxon>Bacteria</taxon>
        <taxon>Bacillati</taxon>
        <taxon>Actinomycetota</taxon>
        <taxon>Actinomycetes</taxon>
        <taxon>Kitasatosporales</taxon>
        <taxon>Streptomycetaceae</taxon>
        <taxon>Streptomyces</taxon>
    </lineage>
</organism>
<dbReference type="PANTHER" id="PTHR46825:SF7">
    <property type="entry name" value="D-ALANYL-D-ALANINE CARBOXYPEPTIDASE"/>
    <property type="match status" value="1"/>
</dbReference>
<evidence type="ECO:0000313" key="3">
    <source>
        <dbReference type="EMBL" id="MDU9000268.1"/>
    </source>
</evidence>
<dbReference type="SUPFAM" id="SSF56601">
    <property type="entry name" value="beta-lactamase/transpeptidase-like"/>
    <property type="match status" value="1"/>
</dbReference>
<dbReference type="InterPro" id="IPR012338">
    <property type="entry name" value="Beta-lactam/transpept-like"/>
</dbReference>
<evidence type="ECO:0000313" key="4">
    <source>
        <dbReference type="Proteomes" id="UP001257627"/>
    </source>
</evidence>
<feature type="signal peptide" evidence="1">
    <location>
        <begin position="1"/>
        <end position="30"/>
    </location>
</feature>
<name>A0ABU3V2G7_9ACTN</name>
<keyword evidence="1" id="KW-0732">Signal</keyword>
<keyword evidence="4" id="KW-1185">Reference proteome</keyword>
<feature type="chain" id="PRO_5046354046" evidence="1">
    <location>
        <begin position="31"/>
        <end position="441"/>
    </location>
</feature>
<dbReference type="InterPro" id="IPR050491">
    <property type="entry name" value="AmpC-like"/>
</dbReference>
<dbReference type="GO" id="GO:0016787">
    <property type="term" value="F:hydrolase activity"/>
    <property type="evidence" value="ECO:0007669"/>
    <property type="project" value="UniProtKB-KW"/>
</dbReference>
<reference evidence="3 4" key="1">
    <citation type="submission" date="2023-02" db="EMBL/GenBank/DDBJ databases">
        <authorList>
            <person name="Maleckis M."/>
        </authorList>
    </citation>
    <scope>NUCLEOTIDE SEQUENCE [LARGE SCALE GENOMIC DNA]</scope>
    <source>
        <strain evidence="3 4">P8-A2</strain>
    </source>
</reference>
<protein>
    <submittedName>
        <fullName evidence="3">Serine hydrolase</fullName>
    </submittedName>
</protein>
<keyword evidence="3" id="KW-0378">Hydrolase</keyword>
<dbReference type="Pfam" id="PF00144">
    <property type="entry name" value="Beta-lactamase"/>
    <property type="match status" value="1"/>
</dbReference>
<dbReference type="RefSeq" id="WP_316737017.1">
    <property type="nucleotide sequence ID" value="NZ_JARAKF010000001.1"/>
</dbReference>
<proteinExistence type="predicted"/>
<dbReference type="PANTHER" id="PTHR46825">
    <property type="entry name" value="D-ALANYL-D-ALANINE-CARBOXYPEPTIDASE/ENDOPEPTIDASE AMPH"/>
    <property type="match status" value="1"/>
</dbReference>
<sequence length="441" mass="46951">MSPPRKARRTRFGVLAPCCALLIASCWVTSGTAVTTALPDASPGATNATGSASRRPALKPIDPAAFRSAVAGAARKLFVPGAVVLLRTPQGTFEAKVGATDLSGHTPPDAGTHFRIASNTKTMTSALIMLLAQDGRLHLGDPVSAYVPDVPGGKHITIADLLKMRSGLYDYTSTPELAATLDADPAKAWTPHEVLAMAFRHPPEFPPDASFEYCNTNYALLGLVAEKAGGRPLAQQFQDRLFGPLGLRRTSLPAADDSSLPDRFSHGYMYGGSSYALVDKPYPPELQAAARTGKLPPVDYTRQNPSYATAAGGVISTADDLSTWIRALVSGKVLNPTYQREWLHSPQPEDPEAPEGQRYGYGIGYQRFGPNAAMYYHGGELPGFNSFIGHDPDNDVTLVIWTNLTLSPDGRTTANALLPTVLDEIYAGLPPSPAPPSTATR</sequence>
<dbReference type="Proteomes" id="UP001257627">
    <property type="component" value="Unassembled WGS sequence"/>
</dbReference>